<gene>
    <name evidence="2" type="ORF">PSNMU_V1.4_AUG-EV-PASAV3_0024240</name>
</gene>
<keyword evidence="3" id="KW-1185">Reference proteome</keyword>
<dbReference type="Proteomes" id="UP000291116">
    <property type="component" value="Unassembled WGS sequence"/>
</dbReference>
<accession>A0A448Z0W5</accession>
<name>A0A448Z0W5_9STRA</name>
<dbReference type="EMBL" id="CAACVS010000065">
    <property type="protein sequence ID" value="VEU35678.1"/>
    <property type="molecule type" value="Genomic_DNA"/>
</dbReference>
<feature type="region of interest" description="Disordered" evidence="1">
    <location>
        <begin position="196"/>
        <end position="225"/>
    </location>
</feature>
<evidence type="ECO:0000313" key="2">
    <source>
        <dbReference type="EMBL" id="VEU35678.1"/>
    </source>
</evidence>
<protein>
    <submittedName>
        <fullName evidence="2">Uncharacterized protein</fullName>
    </submittedName>
</protein>
<feature type="compositionally biased region" description="Polar residues" evidence="1">
    <location>
        <begin position="207"/>
        <end position="217"/>
    </location>
</feature>
<evidence type="ECO:0000256" key="1">
    <source>
        <dbReference type="SAM" id="MobiDB-lite"/>
    </source>
</evidence>
<sequence>MPRSSSSPSLSTRKSFPDAFVRLVPCLLVVLASKIASAQEGSSTSCMDKGASSCMECLTDENVIGSSTCGWAPGFGCLDSCNIIADISCFEAGNSPDLTRGPDVVCAMADESIADDELCSSKTDCGSCVSTVRANGVDTCHWFGSELGMDASSAHCGPDPCTMLGCGSAVCDAATATEPEDSNDNTVAVEDDIQEASGSAAEPTVPAENTLSEANSGLASPSAPSSLETTGRLLMAATWCLQLLLVLVA</sequence>
<feature type="unsure residue" description="D or N" evidence="2">
    <location>
        <position position="116"/>
    </location>
</feature>
<organism evidence="2 3">
    <name type="scientific">Pseudo-nitzschia multistriata</name>
    <dbReference type="NCBI Taxonomy" id="183589"/>
    <lineage>
        <taxon>Eukaryota</taxon>
        <taxon>Sar</taxon>
        <taxon>Stramenopiles</taxon>
        <taxon>Ochrophyta</taxon>
        <taxon>Bacillariophyta</taxon>
        <taxon>Bacillariophyceae</taxon>
        <taxon>Bacillariophycidae</taxon>
        <taxon>Bacillariales</taxon>
        <taxon>Bacillariaceae</taxon>
        <taxon>Pseudo-nitzschia</taxon>
    </lineage>
</organism>
<dbReference type="OrthoDB" id="54497at2759"/>
<evidence type="ECO:0000313" key="3">
    <source>
        <dbReference type="Proteomes" id="UP000291116"/>
    </source>
</evidence>
<dbReference type="AlphaFoldDB" id="A0A448Z0W5"/>
<reference evidence="2 3" key="1">
    <citation type="submission" date="2019-01" db="EMBL/GenBank/DDBJ databases">
        <authorList>
            <person name="Ferrante I. M."/>
        </authorList>
    </citation>
    <scope>NUCLEOTIDE SEQUENCE [LARGE SCALE GENOMIC DNA]</scope>
    <source>
        <strain evidence="2 3">B856</strain>
    </source>
</reference>
<proteinExistence type="predicted"/>